<evidence type="ECO:0008006" key="3">
    <source>
        <dbReference type="Google" id="ProtNLM"/>
    </source>
</evidence>
<evidence type="ECO:0000313" key="2">
    <source>
        <dbReference type="Proteomes" id="UP000007879"/>
    </source>
</evidence>
<dbReference type="InParanoid" id="A0A1X7VVY9"/>
<reference evidence="2" key="1">
    <citation type="journal article" date="2010" name="Nature">
        <title>The Amphimedon queenslandica genome and the evolution of animal complexity.</title>
        <authorList>
            <person name="Srivastava M."/>
            <person name="Simakov O."/>
            <person name="Chapman J."/>
            <person name="Fahey B."/>
            <person name="Gauthier M.E."/>
            <person name="Mitros T."/>
            <person name="Richards G.S."/>
            <person name="Conaco C."/>
            <person name="Dacre M."/>
            <person name="Hellsten U."/>
            <person name="Larroux C."/>
            <person name="Putnam N.H."/>
            <person name="Stanke M."/>
            <person name="Adamska M."/>
            <person name="Darling A."/>
            <person name="Degnan S.M."/>
            <person name="Oakley T.H."/>
            <person name="Plachetzki D.C."/>
            <person name="Zhai Y."/>
            <person name="Adamski M."/>
            <person name="Calcino A."/>
            <person name="Cummins S.F."/>
            <person name="Goodstein D.M."/>
            <person name="Harris C."/>
            <person name="Jackson D.J."/>
            <person name="Leys S.P."/>
            <person name="Shu S."/>
            <person name="Woodcroft B.J."/>
            <person name="Vervoort M."/>
            <person name="Kosik K.S."/>
            <person name="Manning G."/>
            <person name="Degnan B.M."/>
            <person name="Rokhsar D.S."/>
        </authorList>
    </citation>
    <scope>NUCLEOTIDE SEQUENCE [LARGE SCALE GENOMIC DNA]</scope>
</reference>
<evidence type="ECO:0000313" key="1">
    <source>
        <dbReference type="EnsemblMetazoa" id="Aqu2.1.44039_001"/>
    </source>
</evidence>
<gene>
    <name evidence="1" type="primary">109580369</name>
</gene>
<organism evidence="1">
    <name type="scientific">Amphimedon queenslandica</name>
    <name type="common">Sponge</name>
    <dbReference type="NCBI Taxonomy" id="400682"/>
    <lineage>
        <taxon>Eukaryota</taxon>
        <taxon>Metazoa</taxon>
        <taxon>Porifera</taxon>
        <taxon>Demospongiae</taxon>
        <taxon>Heteroscleromorpha</taxon>
        <taxon>Haplosclerida</taxon>
        <taxon>Niphatidae</taxon>
        <taxon>Amphimedon</taxon>
    </lineage>
</organism>
<dbReference type="CDD" id="cd01670">
    <property type="entry name" value="Death"/>
    <property type="match status" value="1"/>
</dbReference>
<protein>
    <recommendedName>
        <fullName evidence="3">Death domain-containing protein</fullName>
    </recommendedName>
</protein>
<dbReference type="KEGG" id="aqu:109580369"/>
<accession>A0A1X7VVY9</accession>
<sequence length="251" mass="27855">MEKQKATIKESSAGRFCNSISIESPPLSAASIKQDESSTGEHVNLEYTIFKKNLPQLNDILTGNPELIIKLAIRLFAEKSITKTTYQKAADVNLGAVVRAYNLLNSVLTALQTNPNRNEIFKKLCISLDELEIDTTMLKHQENTVTKTEGNSTVESLEQQVAAFSIDKNQDDAGQGNESEADMVDGGAPLPAVPRESELMNDVAAKAPDQWKNIGTMLDIQFSQLNSFSMQYHADPMDCYRAVFQHWARNQ</sequence>
<dbReference type="EnsemblMetazoa" id="XM_019993422.1">
    <property type="protein sequence ID" value="XP_019848981.1"/>
    <property type="gene ID" value="LOC109580369"/>
</dbReference>
<dbReference type="AlphaFoldDB" id="A0A1X7VVY9"/>
<dbReference type="EnsemblMetazoa" id="Aqu2.1.44039_001">
    <property type="protein sequence ID" value="Aqu2.1.44039_001"/>
    <property type="gene ID" value="Aqu2.1.44039"/>
</dbReference>
<dbReference type="Proteomes" id="UP000007879">
    <property type="component" value="Unassembled WGS sequence"/>
</dbReference>
<name>A0A1X7VVY9_AMPQE</name>
<proteinExistence type="predicted"/>
<reference evidence="1" key="2">
    <citation type="submission" date="2017-05" db="UniProtKB">
        <authorList>
            <consortium name="EnsemblMetazoa"/>
        </authorList>
    </citation>
    <scope>IDENTIFICATION</scope>
</reference>
<keyword evidence="2" id="KW-1185">Reference proteome</keyword>